<dbReference type="Gene3D" id="3.40.50.300">
    <property type="entry name" value="P-loop containing nucleotide triphosphate hydrolases"/>
    <property type="match status" value="1"/>
</dbReference>
<feature type="domain" description="GIY-YIG" evidence="1">
    <location>
        <begin position="47"/>
        <end position="104"/>
    </location>
</feature>
<reference evidence="2 3" key="1">
    <citation type="submission" date="2021-01" db="EMBL/GenBank/DDBJ databases">
        <title>Sequencing the genomes of 1000 actinobacteria strains.</title>
        <authorList>
            <person name="Klenk H.-P."/>
        </authorList>
    </citation>
    <scope>NUCLEOTIDE SEQUENCE [LARGE SCALE GENOMIC DNA]</scope>
    <source>
        <strain evidence="2 3">DSM 13057</strain>
    </source>
</reference>
<dbReference type="Proteomes" id="UP000776164">
    <property type="component" value="Unassembled WGS sequence"/>
</dbReference>
<keyword evidence="3" id="KW-1185">Reference proteome</keyword>
<organism evidence="2 3">
    <name type="scientific">Subtercola frigoramans</name>
    <dbReference type="NCBI Taxonomy" id="120298"/>
    <lineage>
        <taxon>Bacteria</taxon>
        <taxon>Bacillati</taxon>
        <taxon>Actinomycetota</taxon>
        <taxon>Actinomycetes</taxon>
        <taxon>Micrococcales</taxon>
        <taxon>Microbacteriaceae</taxon>
        <taxon>Subtercola</taxon>
    </lineage>
</organism>
<dbReference type="Pfam" id="PF01541">
    <property type="entry name" value="GIY-YIG"/>
    <property type="match status" value="1"/>
</dbReference>
<protein>
    <recommendedName>
        <fullName evidence="1">GIY-YIG domain-containing protein</fullName>
    </recommendedName>
</protein>
<evidence type="ECO:0000259" key="1">
    <source>
        <dbReference type="Pfam" id="PF01541"/>
    </source>
</evidence>
<accession>A0ABS2L9K9</accession>
<dbReference type="RefSeq" id="WP_205110352.1">
    <property type="nucleotide sequence ID" value="NZ_BAAAHT010000010.1"/>
</dbReference>
<comment type="caution">
    <text evidence="2">The sequence shown here is derived from an EMBL/GenBank/DDBJ whole genome shotgun (WGS) entry which is preliminary data.</text>
</comment>
<dbReference type="EMBL" id="JAFBBU010000001">
    <property type="protein sequence ID" value="MBM7473131.1"/>
    <property type="molecule type" value="Genomic_DNA"/>
</dbReference>
<gene>
    <name evidence="2" type="ORF">JOE66_002765</name>
</gene>
<evidence type="ECO:0000313" key="2">
    <source>
        <dbReference type="EMBL" id="MBM7473131.1"/>
    </source>
</evidence>
<dbReference type="InterPro" id="IPR000305">
    <property type="entry name" value="GIY-YIG_endonuc"/>
</dbReference>
<sequence length="300" mass="33558">MTPFDITSFGLTSEEISAWAPLDRRNKNWPVVYVLDNAGAVRGRPSIRNQNVSDVYVGESLNAAARIRQHLDSDAKKHLTTVRVIIDETFNKSVCLDLESYLIRMLAGDGVYQVLNRNDGITESEYYERERYRESFEQVFEQLKSDGVFIRSIPEIENSDLFKLSPFKALTQDQAVAVEGILEGLFADLESTATSTSVIQGEPGTGKTVIAIYMLKLLVDIQQAPPAQEFDSDSLFAEFFVGGYPELLAGLSFGLVVPQQSLRESIKKVFRKTPGLHPDMVMTAFEVGESERVFDLLLVE</sequence>
<proteinExistence type="predicted"/>
<dbReference type="InterPro" id="IPR027417">
    <property type="entry name" value="P-loop_NTPase"/>
</dbReference>
<name>A0ABS2L9K9_9MICO</name>
<dbReference type="SUPFAM" id="SSF52540">
    <property type="entry name" value="P-loop containing nucleoside triphosphate hydrolases"/>
    <property type="match status" value="1"/>
</dbReference>
<evidence type="ECO:0000313" key="3">
    <source>
        <dbReference type="Proteomes" id="UP000776164"/>
    </source>
</evidence>
<dbReference type="CDD" id="cd10439">
    <property type="entry name" value="GIY-YIG_COG3410"/>
    <property type="match status" value="1"/>
</dbReference>